<feature type="domain" description="DUF7054" evidence="2">
    <location>
        <begin position="123"/>
        <end position="207"/>
    </location>
</feature>
<dbReference type="PANTHER" id="PTHR33270">
    <property type="entry name" value="BNAC05G50380D PROTEIN"/>
    <property type="match status" value="1"/>
</dbReference>
<organism evidence="3 4">
    <name type="scientific">Cinchona calisaya</name>
    <dbReference type="NCBI Taxonomy" id="153742"/>
    <lineage>
        <taxon>Eukaryota</taxon>
        <taxon>Viridiplantae</taxon>
        <taxon>Streptophyta</taxon>
        <taxon>Embryophyta</taxon>
        <taxon>Tracheophyta</taxon>
        <taxon>Spermatophyta</taxon>
        <taxon>Magnoliopsida</taxon>
        <taxon>eudicotyledons</taxon>
        <taxon>Gunneridae</taxon>
        <taxon>Pentapetalae</taxon>
        <taxon>asterids</taxon>
        <taxon>lamiids</taxon>
        <taxon>Gentianales</taxon>
        <taxon>Rubiaceae</taxon>
        <taxon>Cinchonoideae</taxon>
        <taxon>Cinchoneae</taxon>
        <taxon>Cinchona</taxon>
    </lineage>
</organism>
<evidence type="ECO:0000256" key="1">
    <source>
        <dbReference type="SAM" id="MobiDB-lite"/>
    </source>
</evidence>
<keyword evidence="4" id="KW-1185">Reference proteome</keyword>
<dbReference type="Pfam" id="PF23156">
    <property type="entry name" value="DUF7054"/>
    <property type="match status" value="1"/>
</dbReference>
<dbReference type="EMBL" id="JBJUIK010000016">
    <property type="protein sequence ID" value="KAL3499478.1"/>
    <property type="molecule type" value="Genomic_DNA"/>
</dbReference>
<comment type="caution">
    <text evidence="3">The sequence shown here is derived from an EMBL/GenBank/DDBJ whole genome shotgun (WGS) entry which is preliminary data.</text>
</comment>
<gene>
    <name evidence="3" type="ORF">ACH5RR_038571</name>
</gene>
<dbReference type="InterPro" id="IPR040358">
    <property type="entry name" value="At4g22758-like"/>
</dbReference>
<accession>A0ABD2XX08</accession>
<feature type="region of interest" description="Disordered" evidence="1">
    <location>
        <begin position="1"/>
        <end position="49"/>
    </location>
</feature>
<feature type="compositionally biased region" description="Basic residues" evidence="1">
    <location>
        <begin position="32"/>
        <end position="48"/>
    </location>
</feature>
<feature type="compositionally biased region" description="Pro residues" evidence="1">
    <location>
        <begin position="18"/>
        <end position="27"/>
    </location>
</feature>
<reference evidence="3 4" key="1">
    <citation type="submission" date="2024-11" db="EMBL/GenBank/DDBJ databases">
        <title>A near-complete genome assembly of Cinchona calisaya.</title>
        <authorList>
            <person name="Lian D.C."/>
            <person name="Zhao X.W."/>
            <person name="Wei L."/>
        </authorList>
    </citation>
    <scope>NUCLEOTIDE SEQUENCE [LARGE SCALE GENOMIC DNA]</scope>
    <source>
        <tissue evidence="3">Nenye</tissue>
    </source>
</reference>
<evidence type="ECO:0000259" key="2">
    <source>
        <dbReference type="Pfam" id="PF23156"/>
    </source>
</evidence>
<sequence>MSERDLRRVVPVNRGRPPHPSPSPSPSTAPASRRRRSSREVHRRRSSKLSRPVEIFKRCNSEPALWRASGGGGGENFGQRSLTLTEAEGVFYRPRTCADIFSASLENIFLPWSPPKSFEGYYKDAKVLVNVTVEGSPGPIRAMVKLGSSVEDTIKLVVDKYGEEGRSPCLDIDASSTFELHHSHFSLQSLNKSDAIGDSGSRSFYLRKSNSRRSSTASLNSGALSDNTSSHLPGSTVICLQSFIHRKIKKIVRRTHKLWKLLGCINNNE</sequence>
<dbReference type="AlphaFoldDB" id="A0ABD2XX08"/>
<dbReference type="Proteomes" id="UP001630127">
    <property type="component" value="Unassembled WGS sequence"/>
</dbReference>
<proteinExistence type="predicted"/>
<evidence type="ECO:0000313" key="4">
    <source>
        <dbReference type="Proteomes" id="UP001630127"/>
    </source>
</evidence>
<dbReference type="InterPro" id="IPR055482">
    <property type="entry name" value="DUF7054"/>
</dbReference>
<dbReference type="PANTHER" id="PTHR33270:SF6">
    <property type="entry name" value="OS02G0448600 PROTEIN"/>
    <property type="match status" value="1"/>
</dbReference>
<protein>
    <recommendedName>
        <fullName evidence="2">DUF7054 domain-containing protein</fullName>
    </recommendedName>
</protein>
<evidence type="ECO:0000313" key="3">
    <source>
        <dbReference type="EMBL" id="KAL3499478.1"/>
    </source>
</evidence>
<name>A0ABD2XX08_9GENT</name>